<dbReference type="InterPro" id="IPR007016">
    <property type="entry name" value="O-antigen_ligase-rel_domated"/>
</dbReference>
<evidence type="ECO:0000256" key="4">
    <source>
        <dbReference type="ARBA" id="ARBA00023136"/>
    </source>
</evidence>
<keyword evidence="3 5" id="KW-1133">Transmembrane helix</keyword>
<dbReference type="Proteomes" id="UP000053370">
    <property type="component" value="Unassembled WGS sequence"/>
</dbReference>
<evidence type="ECO:0000313" key="8">
    <source>
        <dbReference type="Proteomes" id="UP000053370"/>
    </source>
</evidence>
<keyword evidence="4 5" id="KW-0472">Membrane</keyword>
<feature type="transmembrane region" description="Helical" evidence="5">
    <location>
        <begin position="64"/>
        <end position="84"/>
    </location>
</feature>
<evidence type="ECO:0000256" key="5">
    <source>
        <dbReference type="SAM" id="Phobius"/>
    </source>
</evidence>
<dbReference type="RefSeq" id="WP_152024313.1">
    <property type="nucleotide sequence ID" value="NZ_DF968181.1"/>
</dbReference>
<dbReference type="GO" id="GO:0016020">
    <property type="term" value="C:membrane"/>
    <property type="evidence" value="ECO:0007669"/>
    <property type="project" value="UniProtKB-SubCell"/>
</dbReference>
<evidence type="ECO:0000256" key="2">
    <source>
        <dbReference type="ARBA" id="ARBA00022692"/>
    </source>
</evidence>
<dbReference type="InterPro" id="IPR051533">
    <property type="entry name" value="WaaL-like"/>
</dbReference>
<evidence type="ECO:0000313" key="7">
    <source>
        <dbReference type="EMBL" id="GAP41408.1"/>
    </source>
</evidence>
<comment type="subcellular location">
    <subcellularLocation>
        <location evidence="1">Membrane</location>
        <topology evidence="1">Multi-pass membrane protein</topology>
    </subcellularLocation>
</comment>
<evidence type="ECO:0000256" key="1">
    <source>
        <dbReference type="ARBA" id="ARBA00004141"/>
    </source>
</evidence>
<proteinExistence type="predicted"/>
<evidence type="ECO:0000256" key="3">
    <source>
        <dbReference type="ARBA" id="ARBA00022989"/>
    </source>
</evidence>
<dbReference type="PANTHER" id="PTHR37422">
    <property type="entry name" value="TEICHURONIC ACID BIOSYNTHESIS PROTEIN TUAE"/>
    <property type="match status" value="1"/>
</dbReference>
<keyword evidence="2 5" id="KW-0812">Transmembrane</keyword>
<feature type="transmembrane region" description="Helical" evidence="5">
    <location>
        <begin position="348"/>
        <end position="371"/>
    </location>
</feature>
<organism evidence="7">
    <name type="scientific">Flexilinea flocculi</name>
    <dbReference type="NCBI Taxonomy" id="1678840"/>
    <lineage>
        <taxon>Bacteria</taxon>
        <taxon>Bacillati</taxon>
        <taxon>Chloroflexota</taxon>
        <taxon>Anaerolineae</taxon>
        <taxon>Anaerolineales</taxon>
        <taxon>Anaerolineaceae</taxon>
        <taxon>Flexilinea</taxon>
    </lineage>
</organism>
<feature type="transmembrane region" description="Helical" evidence="5">
    <location>
        <begin position="12"/>
        <end position="34"/>
    </location>
</feature>
<evidence type="ECO:0000259" key="6">
    <source>
        <dbReference type="Pfam" id="PF04932"/>
    </source>
</evidence>
<feature type="transmembrane region" description="Helical" evidence="5">
    <location>
        <begin position="40"/>
        <end position="57"/>
    </location>
</feature>
<dbReference type="GO" id="GO:0016874">
    <property type="term" value="F:ligase activity"/>
    <property type="evidence" value="ECO:0007669"/>
    <property type="project" value="UniProtKB-KW"/>
</dbReference>
<gene>
    <name evidence="7" type="ORF">ATC1_131397</name>
</gene>
<feature type="domain" description="O-antigen ligase-related" evidence="6">
    <location>
        <begin position="193"/>
        <end position="329"/>
    </location>
</feature>
<keyword evidence="8" id="KW-1185">Reference proteome</keyword>
<feature type="transmembrane region" description="Helical" evidence="5">
    <location>
        <begin position="203"/>
        <end position="218"/>
    </location>
</feature>
<feature type="transmembrane region" description="Helical" evidence="5">
    <location>
        <begin position="322"/>
        <end position="341"/>
    </location>
</feature>
<feature type="transmembrane region" description="Helical" evidence="5">
    <location>
        <begin position="230"/>
        <end position="247"/>
    </location>
</feature>
<feature type="transmembrane region" description="Helical" evidence="5">
    <location>
        <begin position="117"/>
        <end position="136"/>
    </location>
</feature>
<dbReference type="EMBL" id="DF968181">
    <property type="protein sequence ID" value="GAP41408.1"/>
    <property type="molecule type" value="Genomic_DNA"/>
</dbReference>
<sequence length="390" mass="44592">MLNQIGRKTFQSNGIMTCCISLYFIMLPFGAVSLGKEGSVLKFIAVLPCFFFLLIYQRIVLSKIVILQFFLIIKYIVDLCYTIEVNSSIQVIKTNILFLVLLVVTGCANFDHSELKVIRNSLVWASRITCIFLIFFGSFKENRYLLSGVITEDPNYINGYFLFGLVHAVQAFRSDDRKKIKFLSLLEISIYFSASILTGSRGGLLSLIVSVFLMVVLGSNTRNRGNRKKIIIFLLLMFIFLCLLEIIPESSTSRFYLSTVMSTGGTHRFEIWKKSLEIFIESNVFREIFGYGCGTIRSIYLTHQYMDVVSHNVFIQQILEGGIISFTLYSLIICCCLNYLIQKKDWMLFSCFIGFIVLSLSTSIMTFKPYWNAILIVNLLSGNDRMLSQE</sequence>
<dbReference type="AlphaFoldDB" id="A0A0S7BX80"/>
<protein>
    <submittedName>
        <fullName evidence="7">O-antigen ligase</fullName>
    </submittedName>
</protein>
<name>A0A0S7BX80_9CHLR</name>
<feature type="transmembrane region" description="Helical" evidence="5">
    <location>
        <begin position="90"/>
        <end position="110"/>
    </location>
</feature>
<dbReference type="STRING" id="1678840.ATC1_131397"/>
<reference evidence="7" key="1">
    <citation type="journal article" date="2015" name="Genome Announc.">
        <title>Draft Genome Sequence of Anaerolineae Strain TC1, a Novel Isolate from a Methanogenic Wastewater Treatment System.</title>
        <authorList>
            <person name="Matsuura N."/>
            <person name="Tourlousse D.M."/>
            <person name="Sun L."/>
            <person name="Toyonaga M."/>
            <person name="Kuroda K."/>
            <person name="Ohashi A."/>
            <person name="Cruz R."/>
            <person name="Yamaguchi T."/>
            <person name="Sekiguchi Y."/>
        </authorList>
    </citation>
    <scope>NUCLEOTIDE SEQUENCE [LARGE SCALE GENOMIC DNA]</scope>
    <source>
        <strain evidence="7">TC1</strain>
    </source>
</reference>
<dbReference type="PANTHER" id="PTHR37422:SF13">
    <property type="entry name" value="LIPOPOLYSACCHARIDE BIOSYNTHESIS PROTEIN PA4999-RELATED"/>
    <property type="match status" value="1"/>
</dbReference>
<dbReference type="Pfam" id="PF04932">
    <property type="entry name" value="Wzy_C"/>
    <property type="match status" value="1"/>
</dbReference>
<accession>A0A0S7BX80</accession>
<keyword evidence="7" id="KW-0436">Ligase</keyword>